<accession>A0A382MEJ5</accession>
<dbReference type="SUPFAM" id="SSF50800">
    <property type="entry name" value="PK beta-barrel domain-like"/>
    <property type="match status" value="1"/>
</dbReference>
<dbReference type="InterPro" id="IPR011037">
    <property type="entry name" value="Pyrv_Knase-like_insert_dom_sf"/>
</dbReference>
<gene>
    <name evidence="2" type="ORF">METZ01_LOCUS300267</name>
</gene>
<dbReference type="PANTHER" id="PTHR36930:SF1">
    <property type="entry name" value="MOSC DOMAIN-CONTAINING PROTEIN"/>
    <property type="match status" value="1"/>
</dbReference>
<dbReference type="EMBL" id="UINC01093192">
    <property type="protein sequence ID" value="SVC47413.1"/>
    <property type="molecule type" value="Genomic_DNA"/>
</dbReference>
<organism evidence="2">
    <name type="scientific">marine metagenome</name>
    <dbReference type="NCBI Taxonomy" id="408172"/>
    <lineage>
        <taxon>unclassified sequences</taxon>
        <taxon>metagenomes</taxon>
        <taxon>ecological metagenomes</taxon>
    </lineage>
</organism>
<dbReference type="PROSITE" id="PS51340">
    <property type="entry name" value="MOSC"/>
    <property type="match status" value="1"/>
</dbReference>
<reference evidence="2" key="1">
    <citation type="submission" date="2018-05" db="EMBL/GenBank/DDBJ databases">
        <authorList>
            <person name="Lanie J.A."/>
            <person name="Ng W.-L."/>
            <person name="Kazmierczak K.M."/>
            <person name="Andrzejewski T.M."/>
            <person name="Davidsen T.M."/>
            <person name="Wayne K.J."/>
            <person name="Tettelin H."/>
            <person name="Glass J.I."/>
            <person name="Rusch D."/>
            <person name="Podicherti R."/>
            <person name="Tsui H.-C.T."/>
            <person name="Winkler M.E."/>
        </authorList>
    </citation>
    <scope>NUCLEOTIDE SEQUENCE</scope>
</reference>
<dbReference type="GO" id="GO:0030170">
    <property type="term" value="F:pyridoxal phosphate binding"/>
    <property type="evidence" value="ECO:0007669"/>
    <property type="project" value="InterPro"/>
</dbReference>
<evidence type="ECO:0000259" key="1">
    <source>
        <dbReference type="PROSITE" id="PS51340"/>
    </source>
</evidence>
<dbReference type="Gene3D" id="2.40.33.20">
    <property type="entry name" value="PK beta-barrel domain-like"/>
    <property type="match status" value="1"/>
</dbReference>
<dbReference type="Pfam" id="PF03473">
    <property type="entry name" value="MOSC"/>
    <property type="match status" value="1"/>
</dbReference>
<dbReference type="AlphaFoldDB" id="A0A382MEJ5"/>
<dbReference type="InterPro" id="IPR052716">
    <property type="entry name" value="MOSC_domain"/>
</dbReference>
<name>A0A382MEJ5_9ZZZZ</name>
<protein>
    <recommendedName>
        <fullName evidence="1">MOSC domain-containing protein</fullName>
    </recommendedName>
</protein>
<proteinExistence type="predicted"/>
<dbReference type="GO" id="GO:0003824">
    <property type="term" value="F:catalytic activity"/>
    <property type="evidence" value="ECO:0007669"/>
    <property type="project" value="InterPro"/>
</dbReference>
<evidence type="ECO:0000313" key="2">
    <source>
        <dbReference type="EMBL" id="SVC47413.1"/>
    </source>
</evidence>
<dbReference type="InterPro" id="IPR005302">
    <property type="entry name" value="MoCF_Sase_C"/>
</dbReference>
<dbReference type="PANTHER" id="PTHR36930">
    <property type="entry name" value="METAL-SULFUR CLUSTER BIOSYNTHESIS PROTEINS YUAD-RELATED"/>
    <property type="match status" value="1"/>
</dbReference>
<sequence length="176" mass="19105">MHRPGFAAKLRRVATHPENQAHGRVASLPLHPPGAGEPMLPADSITIETNAGIVGNTRYWHRQSRSTGKLTKRQVSLIEREQIAEHANALGLPGIEAGLVRSNIETEGIDLVALVGRKIRVGEAMLYIAAPRDPCHKMDKIAPGLRKRMMDNKQGVLARVVQSGAIKIGDAIQPID</sequence>
<dbReference type="GO" id="GO:0030151">
    <property type="term" value="F:molybdenum ion binding"/>
    <property type="evidence" value="ECO:0007669"/>
    <property type="project" value="InterPro"/>
</dbReference>
<feature type="domain" description="MOSC" evidence="1">
    <location>
        <begin position="40"/>
        <end position="175"/>
    </location>
</feature>